<feature type="region of interest" description="Disordered" evidence="1">
    <location>
        <begin position="521"/>
        <end position="582"/>
    </location>
</feature>
<dbReference type="Gene3D" id="3.90.190.10">
    <property type="entry name" value="Protein tyrosine phosphatase superfamily"/>
    <property type="match status" value="1"/>
</dbReference>
<dbReference type="SUPFAM" id="SSF52799">
    <property type="entry name" value="(Phosphotyrosine protein) phosphatases II"/>
    <property type="match status" value="1"/>
</dbReference>
<gene>
    <name evidence="3" type="ORF">ECRASSUSDP1_LOCUS24592</name>
</gene>
<feature type="compositionally biased region" description="Basic and acidic residues" evidence="1">
    <location>
        <begin position="341"/>
        <end position="351"/>
    </location>
</feature>
<dbReference type="InterPro" id="IPR029021">
    <property type="entry name" value="Prot-tyrosine_phosphatase-like"/>
</dbReference>
<feature type="domain" description="Tyrosine-protein phosphatase" evidence="2">
    <location>
        <begin position="11"/>
        <end position="158"/>
    </location>
</feature>
<dbReference type="AlphaFoldDB" id="A0AAD1Y393"/>
<dbReference type="SMART" id="SM00195">
    <property type="entry name" value="DSPc"/>
    <property type="match status" value="1"/>
</dbReference>
<dbReference type="PANTHER" id="PTHR46653:SF1">
    <property type="entry name" value="SPECIFICITY PROTEIN PHOSPHATASE, PUTATIVE-RELATED"/>
    <property type="match status" value="1"/>
</dbReference>
<dbReference type="Proteomes" id="UP001295684">
    <property type="component" value="Unassembled WGS sequence"/>
</dbReference>
<feature type="compositionally biased region" description="Polar residues" evidence="1">
    <location>
        <begin position="309"/>
        <end position="320"/>
    </location>
</feature>
<dbReference type="CDD" id="cd14498">
    <property type="entry name" value="DSP"/>
    <property type="match status" value="1"/>
</dbReference>
<name>A0AAD1Y393_EUPCR</name>
<feature type="compositionally biased region" description="Basic residues" evidence="1">
    <location>
        <begin position="436"/>
        <end position="452"/>
    </location>
</feature>
<dbReference type="PANTHER" id="PTHR46653">
    <property type="entry name" value="SPECIFICITY PROTEIN PHOSPHATASE, PUTATIVE-RELATED"/>
    <property type="match status" value="1"/>
</dbReference>
<dbReference type="PROSITE" id="PS50054">
    <property type="entry name" value="TYR_PHOSPHATASE_DUAL"/>
    <property type="match status" value="1"/>
</dbReference>
<feature type="compositionally biased region" description="Basic and acidic residues" evidence="1">
    <location>
        <begin position="359"/>
        <end position="369"/>
    </location>
</feature>
<comment type="caution">
    <text evidence="3">The sequence shown here is derived from an EMBL/GenBank/DDBJ whole genome shotgun (WGS) entry which is preliminary data.</text>
</comment>
<proteinExistence type="predicted"/>
<feature type="compositionally biased region" description="Polar residues" evidence="1">
    <location>
        <begin position="521"/>
        <end position="541"/>
    </location>
</feature>
<reference evidence="3" key="1">
    <citation type="submission" date="2023-07" db="EMBL/GenBank/DDBJ databases">
        <authorList>
            <consortium name="AG Swart"/>
            <person name="Singh M."/>
            <person name="Singh A."/>
            <person name="Seah K."/>
            <person name="Emmerich C."/>
        </authorList>
    </citation>
    <scope>NUCLEOTIDE SEQUENCE</scope>
    <source>
        <strain evidence="3">DP1</strain>
    </source>
</reference>
<protein>
    <recommendedName>
        <fullName evidence="2">Tyrosine-protein phosphatase domain-containing protein</fullName>
    </recommendedName>
</protein>
<sequence length="677" mass="77389">MITKRDITIVGAVKILDGLFLGDKFAAQDLEFLMSNKINNVINCCGGQIDNLWVNFGVNYLTFNWSQKCTERILDRNDVVMKQIYPYVEECVSNSESILIHSVTGMNRSVLVLAAYLMKKYHWCLRKSLEFIKARKTTLEIKSDILEQLVKYESFLHSKVIKAPSFNWDEKRYWHKDITQKLSTVDNLENEEFMLRNTHLNSLPVVQLPEKVVPRTRNKVVKWADKGLDIKTQLEEVHEKQRYRKAKRINPVTAHVGVSSGDLRSAIKFPSSMKSDGCDIKGNSQQYQKDVSESMTIRTFEVEEDSKESSVTFPKTNTSNVANTDEILPLHEVISLTTLHEYSDGSSKDSKLPNNSDEDPPRHQKKDQRVETVENVDFYQKFHQPLSPKFSMKTKIREEVQSLVSNFTNKEGKDASTSKVQGRHKKQASEGSFRIKDHKRKNLNHKMRRSKQSRGLTNSHDFQSNLNFSDHEKSPNQNKGVKYTPKSHGATKYQQSKGTIIFNPTIINSITIGLMSNGSPPINISSENRQDNSKVSTQLGTSRLRKTRLKNRRVPSTRTDGDDHLMPSSRMQSLVRPSNSLRRTRRELDSNLILVLGRDSFKNDKASQLESSSKEDSKLVNFSKRTKIIKSKRQHSLNSLNTKNYRAKANNPPVQNSHGNGSSWFNCMCGINPCRSA</sequence>
<feature type="compositionally biased region" description="Polar residues" evidence="1">
    <location>
        <begin position="453"/>
        <end position="468"/>
    </location>
</feature>
<feature type="compositionally biased region" description="Polar residues" evidence="1">
    <location>
        <begin position="569"/>
        <end position="581"/>
    </location>
</feature>
<accession>A0AAD1Y393</accession>
<dbReference type="InterPro" id="IPR020422">
    <property type="entry name" value="TYR_PHOSPHATASE_DUAL_dom"/>
</dbReference>
<feature type="region of interest" description="Disordered" evidence="1">
    <location>
        <begin position="341"/>
        <end position="369"/>
    </location>
</feature>
<evidence type="ECO:0000259" key="2">
    <source>
        <dbReference type="PROSITE" id="PS50054"/>
    </source>
</evidence>
<evidence type="ECO:0000313" key="4">
    <source>
        <dbReference type="Proteomes" id="UP001295684"/>
    </source>
</evidence>
<feature type="region of interest" description="Disordered" evidence="1">
    <location>
        <begin position="407"/>
        <end position="491"/>
    </location>
</feature>
<evidence type="ECO:0000313" key="3">
    <source>
        <dbReference type="EMBL" id="CAI2383101.1"/>
    </source>
</evidence>
<feature type="region of interest" description="Disordered" evidence="1">
    <location>
        <begin position="301"/>
        <end position="320"/>
    </location>
</feature>
<feature type="compositionally biased region" description="Basic residues" evidence="1">
    <location>
        <begin position="543"/>
        <end position="555"/>
    </location>
</feature>
<keyword evidence="4" id="KW-1185">Reference proteome</keyword>
<dbReference type="EMBL" id="CAMPGE010025334">
    <property type="protein sequence ID" value="CAI2383101.1"/>
    <property type="molecule type" value="Genomic_DNA"/>
</dbReference>
<evidence type="ECO:0000256" key="1">
    <source>
        <dbReference type="SAM" id="MobiDB-lite"/>
    </source>
</evidence>
<dbReference type="InterPro" id="IPR000340">
    <property type="entry name" value="Dual-sp_phosphatase_cat-dom"/>
</dbReference>
<organism evidence="3 4">
    <name type="scientific">Euplotes crassus</name>
    <dbReference type="NCBI Taxonomy" id="5936"/>
    <lineage>
        <taxon>Eukaryota</taxon>
        <taxon>Sar</taxon>
        <taxon>Alveolata</taxon>
        <taxon>Ciliophora</taxon>
        <taxon>Intramacronucleata</taxon>
        <taxon>Spirotrichea</taxon>
        <taxon>Hypotrichia</taxon>
        <taxon>Euplotida</taxon>
        <taxon>Euplotidae</taxon>
        <taxon>Moneuplotes</taxon>
    </lineage>
</organism>
<dbReference type="Pfam" id="PF00782">
    <property type="entry name" value="DSPc"/>
    <property type="match status" value="1"/>
</dbReference>